<feature type="domain" description="Beta-lactamase-related" evidence="1">
    <location>
        <begin position="28"/>
        <end position="355"/>
    </location>
</feature>
<dbReference type="InterPro" id="IPR001466">
    <property type="entry name" value="Beta-lactam-related"/>
</dbReference>
<comment type="caution">
    <text evidence="2">The sequence shown here is derived from an EMBL/GenBank/DDBJ whole genome shotgun (WGS) entry which is preliminary data.</text>
</comment>
<organism evidence="2 3">
    <name type="scientific">Maribacter algarum</name>
    <name type="common">ex Zhang et al. 2020</name>
    <dbReference type="NCBI Taxonomy" id="2578118"/>
    <lineage>
        <taxon>Bacteria</taxon>
        <taxon>Pseudomonadati</taxon>
        <taxon>Bacteroidota</taxon>
        <taxon>Flavobacteriia</taxon>
        <taxon>Flavobacteriales</taxon>
        <taxon>Flavobacteriaceae</taxon>
        <taxon>Maribacter</taxon>
    </lineage>
</organism>
<dbReference type="Pfam" id="PF00144">
    <property type="entry name" value="Beta-lactamase"/>
    <property type="match status" value="1"/>
</dbReference>
<proteinExistence type="predicted"/>
<dbReference type="Gene3D" id="3.40.710.10">
    <property type="entry name" value="DD-peptidase/beta-lactamase superfamily"/>
    <property type="match status" value="1"/>
</dbReference>
<dbReference type="InterPro" id="IPR050491">
    <property type="entry name" value="AmpC-like"/>
</dbReference>
<dbReference type="SUPFAM" id="SSF56601">
    <property type="entry name" value="beta-lactamase/transpeptidase-like"/>
    <property type="match status" value="1"/>
</dbReference>
<evidence type="ECO:0000313" key="2">
    <source>
        <dbReference type="EMBL" id="TMM56357.1"/>
    </source>
</evidence>
<evidence type="ECO:0000313" key="3">
    <source>
        <dbReference type="Proteomes" id="UP000310314"/>
    </source>
</evidence>
<protein>
    <submittedName>
        <fullName evidence="2">Beta-lactamase family protein</fullName>
    </submittedName>
</protein>
<sequence length="371" mass="41600">MTKYLKNLFARKRVIGDTTELQGLLKADALLNNLVNASKVPGLGITVLKDGMAVLQKGYGYEDLEHKTPIIPKETIFRIASVSKPIAATALAYIVLDGLIDLDASFYEYVPYYPKKQWDFTIRQLASHTAGVRGYQGTEYGLNKPYSIKESIEIFKDDDLLFEPGTDYLYNSFGWVLISLALQEASGIPFEEYVKEKVLKPLGLVNTFAECHPERSRRAWNTETASTALSLTIFYSKNRLGFRKAIPVNNFYKLAGGGYLSTTEDIAKFGQAYLDGKILNEEVLSPFLTSETINGNKTYYGLGWQVSKDKKGRNYYGHVGNGVGGYSNFFVYPKQRMVFAILINCTNPNVQEELDEVVDVLMSETSEEAFT</sequence>
<keyword evidence="3" id="KW-1185">Reference proteome</keyword>
<dbReference type="EMBL" id="VATY01000003">
    <property type="protein sequence ID" value="TMM56357.1"/>
    <property type="molecule type" value="Genomic_DNA"/>
</dbReference>
<reference evidence="2 3" key="1">
    <citation type="submission" date="2019-05" db="EMBL/GenBank/DDBJ databases">
        <authorList>
            <person name="Zhang J.-Y."/>
            <person name="Feg X."/>
            <person name="Du Z.-J."/>
        </authorList>
    </citation>
    <scope>NUCLEOTIDE SEQUENCE [LARGE SCALE GENOMIC DNA]</scope>
    <source>
        <strain evidence="2 3">RZ26</strain>
    </source>
</reference>
<dbReference type="InterPro" id="IPR012338">
    <property type="entry name" value="Beta-lactam/transpept-like"/>
</dbReference>
<gene>
    <name evidence="2" type="ORF">FEE95_16600</name>
</gene>
<dbReference type="PANTHER" id="PTHR46825">
    <property type="entry name" value="D-ALANYL-D-ALANINE-CARBOXYPEPTIDASE/ENDOPEPTIDASE AMPH"/>
    <property type="match status" value="1"/>
</dbReference>
<evidence type="ECO:0000259" key="1">
    <source>
        <dbReference type="Pfam" id="PF00144"/>
    </source>
</evidence>
<accession>A0A5S3QGF3</accession>
<name>A0A5S3QGF3_9FLAO</name>
<dbReference type="OrthoDB" id="9793489at2"/>
<dbReference type="AlphaFoldDB" id="A0A5S3QGF3"/>
<dbReference type="Proteomes" id="UP000310314">
    <property type="component" value="Unassembled WGS sequence"/>
</dbReference>
<dbReference type="PANTHER" id="PTHR46825:SF9">
    <property type="entry name" value="BETA-LACTAMASE-RELATED DOMAIN-CONTAINING PROTEIN"/>
    <property type="match status" value="1"/>
</dbReference>